<evidence type="ECO:0000256" key="1">
    <source>
        <dbReference type="SAM" id="MobiDB-lite"/>
    </source>
</evidence>
<proteinExistence type="predicted"/>
<name>A0A7J7J0N5_BUGNE</name>
<dbReference type="EMBL" id="VXIV02003244">
    <property type="protein sequence ID" value="KAF6019276.1"/>
    <property type="molecule type" value="Genomic_DNA"/>
</dbReference>
<feature type="region of interest" description="Disordered" evidence="1">
    <location>
        <begin position="1"/>
        <end position="49"/>
    </location>
</feature>
<protein>
    <submittedName>
        <fullName evidence="2">Uncharacterized protein</fullName>
    </submittedName>
</protein>
<evidence type="ECO:0000313" key="3">
    <source>
        <dbReference type="Proteomes" id="UP000593567"/>
    </source>
</evidence>
<feature type="compositionally biased region" description="Basic and acidic residues" evidence="1">
    <location>
        <begin position="1"/>
        <end position="17"/>
    </location>
</feature>
<dbReference type="AlphaFoldDB" id="A0A7J7J0N5"/>
<keyword evidence="3" id="KW-1185">Reference proteome</keyword>
<evidence type="ECO:0000313" key="2">
    <source>
        <dbReference type="EMBL" id="KAF6019276.1"/>
    </source>
</evidence>
<accession>A0A7J7J0N5</accession>
<gene>
    <name evidence="2" type="ORF">EB796_022421</name>
</gene>
<organism evidence="2 3">
    <name type="scientific">Bugula neritina</name>
    <name type="common">Brown bryozoan</name>
    <name type="synonym">Sertularia neritina</name>
    <dbReference type="NCBI Taxonomy" id="10212"/>
    <lineage>
        <taxon>Eukaryota</taxon>
        <taxon>Metazoa</taxon>
        <taxon>Spiralia</taxon>
        <taxon>Lophotrochozoa</taxon>
        <taxon>Bryozoa</taxon>
        <taxon>Gymnolaemata</taxon>
        <taxon>Cheilostomatida</taxon>
        <taxon>Flustrina</taxon>
        <taxon>Buguloidea</taxon>
        <taxon>Bugulidae</taxon>
        <taxon>Bugula</taxon>
    </lineage>
</organism>
<reference evidence="2" key="1">
    <citation type="submission" date="2020-06" db="EMBL/GenBank/DDBJ databases">
        <title>Draft genome of Bugula neritina, a colonial animal packing powerful symbionts and potential medicines.</title>
        <authorList>
            <person name="Rayko M."/>
        </authorList>
    </citation>
    <scope>NUCLEOTIDE SEQUENCE [LARGE SCALE GENOMIC DNA]</scope>
    <source>
        <strain evidence="2">Kwan_BN1</strain>
    </source>
</reference>
<comment type="caution">
    <text evidence="2">The sequence shown here is derived from an EMBL/GenBank/DDBJ whole genome shotgun (WGS) entry which is preliminary data.</text>
</comment>
<feature type="compositionally biased region" description="Basic and acidic residues" evidence="1">
    <location>
        <begin position="27"/>
        <end position="49"/>
    </location>
</feature>
<dbReference type="Proteomes" id="UP000593567">
    <property type="component" value="Unassembled WGS sequence"/>
</dbReference>
<sequence>MKLRERDDENGKQDKISKSMNCINTDEEGRAKIKENGEGDGKDKLAQKENPEVAIEKIVTEKKDKAKLDDGAVEKGKLEKTYEEGVKDEIKEVKGKSEVLNKEKGDLVKDKDKQNGKIIMKVKAGNEIMKKELKEQSIGEANMAAVENVV</sequence>